<keyword evidence="3" id="KW-1185">Reference proteome</keyword>
<organism evidence="2 3">
    <name type="scientific">Rhabdonatronobacter sediminivivens</name>
    <dbReference type="NCBI Taxonomy" id="2743469"/>
    <lineage>
        <taxon>Bacteria</taxon>
        <taxon>Pseudomonadati</taxon>
        <taxon>Pseudomonadota</taxon>
        <taxon>Alphaproteobacteria</taxon>
        <taxon>Rhodobacterales</taxon>
        <taxon>Paracoccaceae</taxon>
        <taxon>Rhabdonatronobacter</taxon>
    </lineage>
</organism>
<gene>
    <name evidence="2" type="ORF">HUK65_11375</name>
</gene>
<feature type="compositionally biased region" description="Basic and acidic residues" evidence="1">
    <location>
        <begin position="62"/>
        <end position="73"/>
    </location>
</feature>
<dbReference type="RefSeq" id="WP_179906393.1">
    <property type="nucleotide sequence ID" value="NZ_JACBXS010000022.1"/>
</dbReference>
<evidence type="ECO:0000313" key="2">
    <source>
        <dbReference type="EMBL" id="NYS25592.1"/>
    </source>
</evidence>
<reference evidence="2 3" key="1">
    <citation type="journal article" date="2000" name="Arch. Microbiol.">
        <title>Rhodobaca bogoriensis gen. nov. and sp. nov., an alkaliphilic purple nonsulfur bacterium from African Rift Valley soda lakes.</title>
        <authorList>
            <person name="Milford A.D."/>
            <person name="Achenbach L.A."/>
            <person name="Jung D.O."/>
            <person name="Madigan M.T."/>
        </authorList>
    </citation>
    <scope>NUCLEOTIDE SEQUENCE [LARGE SCALE GENOMIC DNA]</scope>
    <source>
        <strain evidence="2 3">2376</strain>
    </source>
</reference>
<sequence length="135" mass="14665">MDRATGAILLCCALAVAAGLWTIGGPLQARAERRDAQRLDDLRALAYHLACLRQHGQPAEGQDPRCPEPRSHLDPFTGAPYRIDQGADGMIRVCSEFETDRRQFALLPRGEFDADTGCLTHWADTPAPATDAPAP</sequence>
<evidence type="ECO:0000256" key="1">
    <source>
        <dbReference type="SAM" id="MobiDB-lite"/>
    </source>
</evidence>
<name>A0A7Z0I0V8_9RHOB</name>
<feature type="region of interest" description="Disordered" evidence="1">
    <location>
        <begin position="56"/>
        <end position="82"/>
    </location>
</feature>
<dbReference type="EMBL" id="JACBXS010000022">
    <property type="protein sequence ID" value="NYS25592.1"/>
    <property type="molecule type" value="Genomic_DNA"/>
</dbReference>
<proteinExistence type="predicted"/>
<comment type="caution">
    <text evidence="2">The sequence shown here is derived from an EMBL/GenBank/DDBJ whole genome shotgun (WGS) entry which is preliminary data.</text>
</comment>
<accession>A0A7Z0I0V8</accession>
<protein>
    <submittedName>
        <fullName evidence="2">Uncharacterized protein</fullName>
    </submittedName>
</protein>
<dbReference type="Proteomes" id="UP000529417">
    <property type="component" value="Unassembled WGS sequence"/>
</dbReference>
<evidence type="ECO:0000313" key="3">
    <source>
        <dbReference type="Proteomes" id="UP000529417"/>
    </source>
</evidence>
<dbReference type="AlphaFoldDB" id="A0A7Z0I0V8"/>